<evidence type="ECO:0000313" key="1">
    <source>
        <dbReference type="EMBL" id="MBA4626259.1"/>
    </source>
</evidence>
<dbReference type="AlphaFoldDB" id="A0A7C8YTK2"/>
<name>A0A7C8YTK2_OPUST</name>
<proteinExistence type="predicted"/>
<organism evidence="1">
    <name type="scientific">Opuntia streptacantha</name>
    <name type="common">Prickly pear cactus</name>
    <name type="synonym">Opuntia cardona</name>
    <dbReference type="NCBI Taxonomy" id="393608"/>
    <lineage>
        <taxon>Eukaryota</taxon>
        <taxon>Viridiplantae</taxon>
        <taxon>Streptophyta</taxon>
        <taxon>Embryophyta</taxon>
        <taxon>Tracheophyta</taxon>
        <taxon>Spermatophyta</taxon>
        <taxon>Magnoliopsida</taxon>
        <taxon>eudicotyledons</taxon>
        <taxon>Gunneridae</taxon>
        <taxon>Pentapetalae</taxon>
        <taxon>Caryophyllales</taxon>
        <taxon>Cactineae</taxon>
        <taxon>Cactaceae</taxon>
        <taxon>Opuntioideae</taxon>
        <taxon>Opuntia</taxon>
    </lineage>
</organism>
<dbReference type="EMBL" id="GISG01055674">
    <property type="protein sequence ID" value="MBA4626258.1"/>
    <property type="molecule type" value="Transcribed_RNA"/>
</dbReference>
<sequence>MKLCNASLSRPLEPAFGVSDIREPARAPADVGEAATDGAAGLALAEMPDIPMLPVKESNKPPTGDALTAISGSAISPVIMSPMTFATINAPVMDGRSSSKEDKLGSTPTVVPQSDLLYSLSYATRCLGSTNGNTSMKYCPFT</sequence>
<reference evidence="1" key="1">
    <citation type="journal article" date="2013" name="J. Plant Res.">
        <title>Effect of fungi and light on seed germination of three Opuntia species from semiarid lands of central Mexico.</title>
        <authorList>
            <person name="Delgado-Sanchez P."/>
            <person name="Jimenez-Bremont J.F."/>
            <person name="Guerrero-Gonzalez Mde L."/>
            <person name="Flores J."/>
        </authorList>
    </citation>
    <scope>NUCLEOTIDE SEQUENCE</scope>
    <source>
        <tissue evidence="1">Cladode</tissue>
    </source>
</reference>
<protein>
    <submittedName>
        <fullName evidence="1">Uncharacterized protein</fullName>
    </submittedName>
</protein>
<accession>A0A7C8YTK2</accession>
<dbReference type="EMBL" id="GISG01055675">
    <property type="protein sequence ID" value="MBA4626259.1"/>
    <property type="molecule type" value="Transcribed_RNA"/>
</dbReference>
<reference evidence="1" key="2">
    <citation type="submission" date="2020-07" db="EMBL/GenBank/DDBJ databases">
        <authorList>
            <person name="Vera ALvarez R."/>
            <person name="Arias-Moreno D.M."/>
            <person name="Jimenez-Jacinto V."/>
            <person name="Jimenez-Bremont J.F."/>
            <person name="Swaminathan K."/>
            <person name="Moose S.P."/>
            <person name="Guerrero-Gonzalez M.L."/>
            <person name="Marino-Ramirez L."/>
            <person name="Landsman D."/>
            <person name="Rodriguez-Kessler M."/>
            <person name="Delgado-Sanchez P."/>
        </authorList>
    </citation>
    <scope>NUCLEOTIDE SEQUENCE</scope>
    <source>
        <tissue evidence="1">Cladode</tissue>
    </source>
</reference>